<dbReference type="SUPFAM" id="SSF53098">
    <property type="entry name" value="Ribonuclease H-like"/>
    <property type="match status" value="1"/>
</dbReference>
<name>A0A0F9P816_9ZZZZ</name>
<gene>
    <name evidence="1" type="ORF">LCGC14_0858420</name>
</gene>
<dbReference type="InterPro" id="IPR012337">
    <property type="entry name" value="RNaseH-like_sf"/>
</dbReference>
<evidence type="ECO:0008006" key="2">
    <source>
        <dbReference type="Google" id="ProtNLM"/>
    </source>
</evidence>
<dbReference type="GO" id="GO:0003676">
    <property type="term" value="F:nucleic acid binding"/>
    <property type="evidence" value="ECO:0007669"/>
    <property type="project" value="InterPro"/>
</dbReference>
<sequence length="218" mass="23952">MSKSRMIVGLDAGLTHLGIMVAELPRTLQEKPKPIYLATSKAPPNPTQEERRHGISVMHRSVERIQVQVHAIADIHSKYDPVAYFIEMPSGGGKSAAASRGMAYSIAYIATTLYLLAWEKEIRYLSPQAVKKAVIGWHTGSKLEVAEKVFEFWPEVDSWPGFRIVQKKGKQDKALGHDSTDAGAVIITATQTDLYKSLVGGNCRSSTTQQSSRKGGRS</sequence>
<accession>A0A0F9P816</accession>
<evidence type="ECO:0000313" key="1">
    <source>
        <dbReference type="EMBL" id="KKN28030.1"/>
    </source>
</evidence>
<reference evidence="1" key="1">
    <citation type="journal article" date="2015" name="Nature">
        <title>Complex archaea that bridge the gap between prokaryotes and eukaryotes.</title>
        <authorList>
            <person name="Spang A."/>
            <person name="Saw J.H."/>
            <person name="Jorgensen S.L."/>
            <person name="Zaremba-Niedzwiedzka K."/>
            <person name="Martijn J."/>
            <person name="Lind A.E."/>
            <person name="van Eijk R."/>
            <person name="Schleper C."/>
            <person name="Guy L."/>
            <person name="Ettema T.J."/>
        </authorList>
    </citation>
    <scope>NUCLEOTIDE SEQUENCE</scope>
</reference>
<organism evidence="1">
    <name type="scientific">marine sediment metagenome</name>
    <dbReference type="NCBI Taxonomy" id="412755"/>
    <lineage>
        <taxon>unclassified sequences</taxon>
        <taxon>metagenomes</taxon>
        <taxon>ecological metagenomes</taxon>
    </lineage>
</organism>
<dbReference type="AlphaFoldDB" id="A0A0F9P816"/>
<dbReference type="Gene3D" id="3.30.420.10">
    <property type="entry name" value="Ribonuclease H-like superfamily/Ribonuclease H"/>
    <property type="match status" value="1"/>
</dbReference>
<protein>
    <recommendedName>
        <fullName evidence="2">Holliday junction resolvase RuvC</fullName>
    </recommendedName>
</protein>
<proteinExistence type="predicted"/>
<dbReference type="EMBL" id="LAZR01002595">
    <property type="protein sequence ID" value="KKN28030.1"/>
    <property type="molecule type" value="Genomic_DNA"/>
</dbReference>
<comment type="caution">
    <text evidence="1">The sequence shown here is derived from an EMBL/GenBank/DDBJ whole genome shotgun (WGS) entry which is preliminary data.</text>
</comment>
<dbReference type="InterPro" id="IPR036397">
    <property type="entry name" value="RNaseH_sf"/>
</dbReference>